<name>A0A3B1BV94_9ZZZZ</name>
<accession>A0A3B1BV94</accession>
<gene>
    <name evidence="1" type="ORF">MNBD_IGNAVI01-428</name>
</gene>
<dbReference type="Gene3D" id="2.40.160.60">
    <property type="entry name" value="Outer membrane protein transport protein (OMPP1/FadL/TodX)"/>
    <property type="match status" value="1"/>
</dbReference>
<proteinExistence type="predicted"/>
<dbReference type="AlphaFoldDB" id="A0A3B1BV94"/>
<protein>
    <recommendedName>
        <fullName evidence="2">Long-chain fatty acid transport protein</fullName>
    </recommendedName>
</protein>
<evidence type="ECO:0008006" key="2">
    <source>
        <dbReference type="Google" id="ProtNLM"/>
    </source>
</evidence>
<organism evidence="1">
    <name type="scientific">hydrothermal vent metagenome</name>
    <dbReference type="NCBI Taxonomy" id="652676"/>
    <lineage>
        <taxon>unclassified sequences</taxon>
        <taxon>metagenomes</taxon>
        <taxon>ecological metagenomes</taxon>
    </lineage>
</organism>
<sequence length="430" mass="48868">MLSGFSYAQDSQYWSKQYGTYGALLGGTVVGAVSDLSATYYNPGAMAFSKDSTLILTTNSFQFIYINFNNSAVTDLVLDSWYTNASRGIFAIRLPFKWLKDDQLVVSYIAKQDFNFYSTGYSITPYYSKNYNSDFLLLDLSLFESWYGITWSKPVSKNIGFGVTMYVPYRSQRVLRETLMQEYNEVDKTKDLTGVTDINYYNLRLLWKAGISAEYKNWMFGLSLTTPSINLFGSGDVAVILSKANNDTLSTVPNLTNNYQKGISAKYKSPLSIGFGAAYYWEKTVLYFSAEWFNNVSSYLIMNPDDFIGQSTEKKAQYNINYSLKSVFNYGFGIKYTLSKNFIYYGSISTDNTAYDNNNPNALTLSTWDIIHIGSGTQFNFKHLSITFGLSYGYSGNLFKNFNFLGLFKNETTDVIYHQIDVVFGFTYSL</sequence>
<dbReference type="SUPFAM" id="SSF56935">
    <property type="entry name" value="Porins"/>
    <property type="match status" value="1"/>
</dbReference>
<evidence type="ECO:0000313" key="1">
    <source>
        <dbReference type="EMBL" id="VAX15458.1"/>
    </source>
</evidence>
<reference evidence="1" key="1">
    <citation type="submission" date="2018-06" db="EMBL/GenBank/DDBJ databases">
        <authorList>
            <person name="Zhirakovskaya E."/>
        </authorList>
    </citation>
    <scope>NUCLEOTIDE SEQUENCE</scope>
</reference>
<dbReference type="EMBL" id="UOGD01000022">
    <property type="protein sequence ID" value="VAX15458.1"/>
    <property type="molecule type" value="Genomic_DNA"/>
</dbReference>